<dbReference type="Pfam" id="PF20094">
    <property type="entry name" value="GWxTD_dom"/>
    <property type="match status" value="1"/>
</dbReference>
<feature type="region of interest" description="Disordered" evidence="1">
    <location>
        <begin position="458"/>
        <end position="485"/>
    </location>
</feature>
<evidence type="ECO:0000313" key="4">
    <source>
        <dbReference type="Proteomes" id="UP000293952"/>
    </source>
</evidence>
<protein>
    <submittedName>
        <fullName evidence="3">GWxTD domain-containing protein</fullName>
    </submittedName>
</protein>
<comment type="caution">
    <text evidence="3">The sequence shown here is derived from an EMBL/GenBank/DDBJ whole genome shotgun (WGS) entry which is preliminary data.</text>
</comment>
<keyword evidence="4" id="KW-1185">Reference proteome</keyword>
<dbReference type="EMBL" id="SETE01000001">
    <property type="protein sequence ID" value="RYM35797.1"/>
    <property type="molecule type" value="Genomic_DNA"/>
</dbReference>
<proteinExistence type="predicted"/>
<feature type="domain" description="GWxTD" evidence="2">
    <location>
        <begin position="309"/>
        <end position="438"/>
    </location>
</feature>
<dbReference type="RefSeq" id="WP_130092164.1">
    <property type="nucleotide sequence ID" value="NZ_SETE01000001.1"/>
</dbReference>
<dbReference type="OrthoDB" id="1522692at2"/>
<evidence type="ECO:0000256" key="1">
    <source>
        <dbReference type="SAM" id="MobiDB-lite"/>
    </source>
</evidence>
<dbReference type="AlphaFoldDB" id="A0A4Q4KQW6"/>
<gene>
    <name evidence="3" type="ORF">ERX46_02035</name>
</gene>
<accession>A0A4Q4KQW6</accession>
<dbReference type="NCBIfam" id="TIGR04514">
    <property type="entry name" value="GWxTD_dom"/>
    <property type="match status" value="1"/>
</dbReference>
<reference evidence="3 4" key="1">
    <citation type="submission" date="2019-02" db="EMBL/GenBank/DDBJ databases">
        <title>Genome sequence of the sea-ice species Brumimicrobium glaciale.</title>
        <authorList>
            <person name="Bowman J.P."/>
        </authorList>
    </citation>
    <scope>NUCLEOTIDE SEQUENCE [LARGE SCALE GENOMIC DNA]</scope>
    <source>
        <strain evidence="3 4">IC156</strain>
    </source>
</reference>
<name>A0A4Q4KQW6_9FLAO</name>
<feature type="compositionally biased region" description="Polar residues" evidence="1">
    <location>
        <begin position="476"/>
        <end position="485"/>
    </location>
</feature>
<dbReference type="InterPro" id="IPR030959">
    <property type="entry name" value="GWxTD_dom"/>
</dbReference>
<sequence length="485" mass="56060">MKNIILMLFAVLFIGVTAFGQDKNLKAFLSEGQFYAPEAGNYIEIQLNFVGYSLEYIDRAEEKFAEVEISQVFSQNDTVVVADKYLLKSPLVIDSLVEDFHDIQKYLLAPGKYRYDLVIRDINSKEKPTSVTKTIKIKDMTDELAFSSFIAAESIRSNPQLQSIFTKLGYDVVPMVGDYYPTEIQNLLYYIEAYNTDATIEDSVYVVEQKVIGRDVRLDLEEYTRYFRYKNSPIQSIAKVIDISMLPTGAYTLELNLLSRDKQILARSAFDFDRNNTEEVNDLSFQSTVLDPAFEQSVPEDSLGYYVASLIPISRQGEVKNIIRILKEKDKEQNMRYLQAFWQQTSPEKPYEGWVKYKAQVDKVEALFATNFQVGFETDRGRVFLQYGAPNTVIEQPSSPAEYPYEVWQYDKIKQYSNRRFIFYSQTNLNKDYTLLHSDMVGELQNYRWKYALNKRSTPDSNLDDPTGGANPHFGGNSSRYYNSY</sequence>
<evidence type="ECO:0000259" key="2">
    <source>
        <dbReference type="Pfam" id="PF20094"/>
    </source>
</evidence>
<organism evidence="3 4">
    <name type="scientific">Brumimicrobium glaciale</name>
    <dbReference type="NCBI Taxonomy" id="200475"/>
    <lineage>
        <taxon>Bacteria</taxon>
        <taxon>Pseudomonadati</taxon>
        <taxon>Bacteroidota</taxon>
        <taxon>Flavobacteriia</taxon>
        <taxon>Flavobacteriales</taxon>
        <taxon>Crocinitomicaceae</taxon>
        <taxon>Brumimicrobium</taxon>
    </lineage>
</organism>
<evidence type="ECO:0000313" key="3">
    <source>
        <dbReference type="EMBL" id="RYM35797.1"/>
    </source>
</evidence>
<dbReference type="Proteomes" id="UP000293952">
    <property type="component" value="Unassembled WGS sequence"/>
</dbReference>